<reference evidence="5 6" key="1">
    <citation type="journal article" date="2019" name="Genome Biol. Evol.">
        <title>Insights into the evolution of the New World diploid cottons (Gossypium, subgenus Houzingenia) based on genome sequencing.</title>
        <authorList>
            <person name="Grover C.E."/>
            <person name="Arick M.A. 2nd"/>
            <person name="Thrash A."/>
            <person name="Conover J.L."/>
            <person name="Sanders W.S."/>
            <person name="Peterson D.G."/>
            <person name="Frelichowski J.E."/>
            <person name="Scheffler J.A."/>
            <person name="Scheffler B.E."/>
            <person name="Wendel J.F."/>
        </authorList>
    </citation>
    <scope>NUCLEOTIDE SEQUENCE [LARGE SCALE GENOMIC DNA]</scope>
    <source>
        <strain evidence="5">5</strain>
        <tissue evidence="5">Leaf</tissue>
    </source>
</reference>
<protein>
    <recommendedName>
        <fullName evidence="4">Peptidase S8/S53 domain-containing protein</fullName>
    </recommendedName>
</protein>
<gene>
    <name evidence="5" type="ORF">Gogos_021865</name>
</gene>
<keyword evidence="3" id="KW-1133">Transmembrane helix</keyword>
<dbReference type="InterPro" id="IPR045051">
    <property type="entry name" value="SBT"/>
</dbReference>
<feature type="transmembrane region" description="Helical" evidence="3">
    <location>
        <begin position="125"/>
        <end position="148"/>
    </location>
</feature>
<evidence type="ECO:0000259" key="4">
    <source>
        <dbReference type="Pfam" id="PF00082"/>
    </source>
</evidence>
<dbReference type="InterPro" id="IPR036852">
    <property type="entry name" value="Peptidase_S8/S53_dom_sf"/>
</dbReference>
<dbReference type="GO" id="GO:0004252">
    <property type="term" value="F:serine-type endopeptidase activity"/>
    <property type="evidence" value="ECO:0007669"/>
    <property type="project" value="InterPro"/>
</dbReference>
<name>A0A7J9CY78_GOSGO</name>
<accession>A0A7J9CY78</accession>
<proteinExistence type="inferred from homology"/>
<dbReference type="Pfam" id="PF00082">
    <property type="entry name" value="Peptidase_S8"/>
    <property type="match status" value="1"/>
</dbReference>
<keyword evidence="6" id="KW-1185">Reference proteome</keyword>
<feature type="domain" description="Peptidase S8/S53" evidence="4">
    <location>
        <begin position="98"/>
        <end position="152"/>
    </location>
</feature>
<evidence type="ECO:0000313" key="6">
    <source>
        <dbReference type="Proteomes" id="UP000593579"/>
    </source>
</evidence>
<dbReference type="GO" id="GO:0006508">
    <property type="term" value="P:proteolysis"/>
    <property type="evidence" value="ECO:0007669"/>
    <property type="project" value="InterPro"/>
</dbReference>
<keyword evidence="2" id="KW-0732">Signal</keyword>
<feature type="non-terminal residue" evidence="5">
    <location>
        <position position="1"/>
    </location>
</feature>
<comment type="similarity">
    <text evidence="1">Belongs to the peptidase S8 family.</text>
</comment>
<comment type="caution">
    <text evidence="5">The sequence shown here is derived from an EMBL/GenBank/DDBJ whole genome shotgun (WGS) entry which is preliminary data.</text>
</comment>
<dbReference type="PANTHER" id="PTHR10795">
    <property type="entry name" value="PROPROTEIN CONVERTASE SUBTILISIN/KEXIN"/>
    <property type="match status" value="1"/>
</dbReference>
<organism evidence="5 6">
    <name type="scientific">Gossypium gossypioides</name>
    <name type="common">Mexican cotton</name>
    <name type="synonym">Selera gossypioides</name>
    <dbReference type="NCBI Taxonomy" id="34282"/>
    <lineage>
        <taxon>Eukaryota</taxon>
        <taxon>Viridiplantae</taxon>
        <taxon>Streptophyta</taxon>
        <taxon>Embryophyta</taxon>
        <taxon>Tracheophyta</taxon>
        <taxon>Spermatophyta</taxon>
        <taxon>Magnoliopsida</taxon>
        <taxon>eudicotyledons</taxon>
        <taxon>Gunneridae</taxon>
        <taxon>Pentapetalae</taxon>
        <taxon>rosids</taxon>
        <taxon>malvids</taxon>
        <taxon>Malvales</taxon>
        <taxon>Malvaceae</taxon>
        <taxon>Malvoideae</taxon>
        <taxon>Gossypium</taxon>
    </lineage>
</organism>
<keyword evidence="3" id="KW-0472">Membrane</keyword>
<dbReference type="InterPro" id="IPR000209">
    <property type="entry name" value="Peptidase_S8/S53_dom"/>
</dbReference>
<sequence>ANPFAKIDSYKVSGDKVTVDRSVKVSKNSLLDTMKEATFDKVDVIMLPLSTDTLSNNSSYLGDAVNLGGYLAMKENIVVCTSSSNHGDDYYTLSGGLAPWFIEPGICAPGEDILCANKYDSQYMYAYYQVMSGTSIAIAVVTGMLSYIKSFHKD</sequence>
<dbReference type="Gene3D" id="3.40.50.200">
    <property type="entry name" value="Peptidase S8/S53 domain"/>
    <property type="match status" value="1"/>
</dbReference>
<dbReference type="AlphaFoldDB" id="A0A7J9CY78"/>
<dbReference type="OrthoDB" id="1002679at2759"/>
<evidence type="ECO:0000313" key="5">
    <source>
        <dbReference type="EMBL" id="MBA0753284.1"/>
    </source>
</evidence>
<dbReference type="SUPFAM" id="SSF52743">
    <property type="entry name" value="Subtilisin-like"/>
    <property type="match status" value="1"/>
</dbReference>
<dbReference type="EMBL" id="JABEZY010228447">
    <property type="protein sequence ID" value="MBA0753284.1"/>
    <property type="molecule type" value="Genomic_DNA"/>
</dbReference>
<keyword evidence="3" id="KW-0812">Transmembrane</keyword>
<evidence type="ECO:0000256" key="2">
    <source>
        <dbReference type="ARBA" id="ARBA00022729"/>
    </source>
</evidence>
<evidence type="ECO:0000256" key="1">
    <source>
        <dbReference type="ARBA" id="ARBA00011073"/>
    </source>
</evidence>
<dbReference type="Proteomes" id="UP000593579">
    <property type="component" value="Unassembled WGS sequence"/>
</dbReference>
<evidence type="ECO:0000256" key="3">
    <source>
        <dbReference type="SAM" id="Phobius"/>
    </source>
</evidence>